<evidence type="ECO:0000313" key="1">
    <source>
        <dbReference type="EMBL" id="MDQ1028593.1"/>
    </source>
</evidence>
<gene>
    <name evidence="1" type="ORF">QF035_006175</name>
</gene>
<keyword evidence="2" id="KW-1185">Reference proteome</keyword>
<dbReference type="Proteomes" id="UP001230328">
    <property type="component" value="Unassembled WGS sequence"/>
</dbReference>
<dbReference type="RefSeq" id="WP_307523731.1">
    <property type="nucleotide sequence ID" value="NZ_JAUSZI010000002.1"/>
</dbReference>
<sequence>MTAYAYVGPEDIREAVLREAVRRGGGGARIRTPADLDAFLSARPADELDEPFTFVVDASVTLRLAPRRSEHVACAEGEPVRAAGELGFAQTSSGWAVTYASNQSTGYCPDPESWRSLAAALTRAGISHSGAHTSGYTHPITYRRCPSCAEWNSVQDAHFVCALCDADLPADHRTGPTDLALLADEEGNSVRITVLGRHPLMTAGLAAEIVVETPFVSGRLELALWRRRLETWGHALDAAFDRGEDIAWMTVERGPSISVRLTGERDCPEVIVEDDTISMATVCVPVDLPRNWIDSHRQKLRDVLTLWNPEG</sequence>
<proteinExistence type="predicted"/>
<dbReference type="InterPro" id="IPR046003">
    <property type="entry name" value="DUF5959"/>
</dbReference>
<accession>A0ABU0SYH6</accession>
<organism evidence="1 2">
    <name type="scientific">Streptomyces umbrinus</name>
    <dbReference type="NCBI Taxonomy" id="67370"/>
    <lineage>
        <taxon>Bacteria</taxon>
        <taxon>Bacillati</taxon>
        <taxon>Actinomycetota</taxon>
        <taxon>Actinomycetes</taxon>
        <taxon>Kitasatosporales</taxon>
        <taxon>Streptomycetaceae</taxon>
        <taxon>Streptomyces</taxon>
        <taxon>Streptomyces phaeochromogenes group</taxon>
    </lineage>
</organism>
<evidence type="ECO:0000313" key="2">
    <source>
        <dbReference type="Proteomes" id="UP001230328"/>
    </source>
</evidence>
<dbReference type="Pfam" id="PF19384">
    <property type="entry name" value="DUF5959"/>
    <property type="match status" value="1"/>
</dbReference>
<dbReference type="EMBL" id="JAUSZI010000002">
    <property type="protein sequence ID" value="MDQ1028593.1"/>
    <property type="molecule type" value="Genomic_DNA"/>
</dbReference>
<reference evidence="1 2" key="1">
    <citation type="submission" date="2023-07" db="EMBL/GenBank/DDBJ databases">
        <title>Comparative genomics of wheat-associated soil bacteria to identify genetic determinants of phenazine resistance.</title>
        <authorList>
            <person name="Mouncey N."/>
        </authorList>
    </citation>
    <scope>NUCLEOTIDE SEQUENCE [LARGE SCALE GENOMIC DNA]</scope>
    <source>
        <strain evidence="1 2">V2I4</strain>
    </source>
</reference>
<comment type="caution">
    <text evidence="1">The sequence shown here is derived from an EMBL/GenBank/DDBJ whole genome shotgun (WGS) entry which is preliminary data.</text>
</comment>
<name>A0ABU0SYH6_9ACTN</name>
<protein>
    <submittedName>
        <fullName evidence="1">Uncharacterized protein</fullName>
    </submittedName>
</protein>